<dbReference type="RefSeq" id="WP_126799524.1">
    <property type="nucleotide sequence ID" value="NZ_PIPO01000005.1"/>
</dbReference>
<accession>A0A432WE62</accession>
<organism evidence="2 3">
    <name type="scientific">Aliidiomarina soli</name>
    <dbReference type="NCBI Taxonomy" id="1928574"/>
    <lineage>
        <taxon>Bacteria</taxon>
        <taxon>Pseudomonadati</taxon>
        <taxon>Pseudomonadota</taxon>
        <taxon>Gammaproteobacteria</taxon>
        <taxon>Alteromonadales</taxon>
        <taxon>Idiomarinaceae</taxon>
        <taxon>Aliidiomarina</taxon>
    </lineage>
</organism>
<dbReference type="AlphaFoldDB" id="A0A432WE62"/>
<sequence>MPKLATAANPEEPSQSYAEGQQGIDGTLAATMNRGEQAYSKNEREQPFGYDVDLDSAIDFLQSERASAYTGLGLDLSAAEGG</sequence>
<keyword evidence="3" id="KW-1185">Reference proteome</keyword>
<protein>
    <submittedName>
        <fullName evidence="2">Uncharacterized protein</fullName>
    </submittedName>
</protein>
<proteinExistence type="predicted"/>
<gene>
    <name evidence="2" type="ORF">CWE14_11665</name>
</gene>
<evidence type="ECO:0000256" key="1">
    <source>
        <dbReference type="SAM" id="MobiDB-lite"/>
    </source>
</evidence>
<dbReference type="EMBL" id="PIPO01000005">
    <property type="protein sequence ID" value="RUO31145.1"/>
    <property type="molecule type" value="Genomic_DNA"/>
</dbReference>
<comment type="caution">
    <text evidence="2">The sequence shown here is derived from an EMBL/GenBank/DDBJ whole genome shotgun (WGS) entry which is preliminary data.</text>
</comment>
<name>A0A432WE62_9GAMM</name>
<dbReference type="Proteomes" id="UP000287823">
    <property type="component" value="Unassembled WGS sequence"/>
</dbReference>
<evidence type="ECO:0000313" key="2">
    <source>
        <dbReference type="EMBL" id="RUO31145.1"/>
    </source>
</evidence>
<reference evidence="2 3" key="1">
    <citation type="journal article" date="2011" name="Front. Microbiol.">
        <title>Genomic signatures of strain selection and enhancement in Bacillus atrophaeus var. globigii, a historical biowarfare simulant.</title>
        <authorList>
            <person name="Gibbons H.S."/>
            <person name="Broomall S.M."/>
            <person name="McNew L.A."/>
            <person name="Daligault H."/>
            <person name="Chapman C."/>
            <person name="Bruce D."/>
            <person name="Karavis M."/>
            <person name="Krepps M."/>
            <person name="McGregor P.A."/>
            <person name="Hong C."/>
            <person name="Park K.H."/>
            <person name="Akmal A."/>
            <person name="Feldman A."/>
            <person name="Lin J.S."/>
            <person name="Chang W.E."/>
            <person name="Higgs B.W."/>
            <person name="Demirev P."/>
            <person name="Lindquist J."/>
            <person name="Liem A."/>
            <person name="Fochler E."/>
            <person name="Read T.D."/>
            <person name="Tapia R."/>
            <person name="Johnson S."/>
            <person name="Bishop-Lilly K.A."/>
            <person name="Detter C."/>
            <person name="Han C."/>
            <person name="Sozhamannan S."/>
            <person name="Rosenzweig C.N."/>
            <person name="Skowronski E.W."/>
        </authorList>
    </citation>
    <scope>NUCLEOTIDE SEQUENCE [LARGE SCALE GENOMIC DNA]</scope>
    <source>
        <strain evidence="2 3">Y4G10-17</strain>
    </source>
</reference>
<evidence type="ECO:0000313" key="3">
    <source>
        <dbReference type="Proteomes" id="UP000287823"/>
    </source>
</evidence>
<feature type="region of interest" description="Disordered" evidence="1">
    <location>
        <begin position="1"/>
        <end position="24"/>
    </location>
</feature>